<dbReference type="PANTHER" id="PTHR11358:SF35">
    <property type="entry name" value="FORMIMIDOYLGLUTAMASE"/>
    <property type="match status" value="1"/>
</dbReference>
<evidence type="ECO:0000256" key="8">
    <source>
        <dbReference type="RuleBase" id="RU003684"/>
    </source>
</evidence>
<feature type="binding site" evidence="5">
    <location>
        <position position="149"/>
    </location>
    <ligand>
        <name>Mn(2+)</name>
        <dbReference type="ChEBI" id="CHEBI:29035"/>
        <label>1</label>
    </ligand>
</feature>
<feature type="binding site" evidence="5">
    <location>
        <position position="234"/>
    </location>
    <ligand>
        <name>Mn(2+)</name>
        <dbReference type="ChEBI" id="CHEBI:29035"/>
        <label>2</label>
    </ligand>
</feature>
<keyword evidence="1 5" id="KW-0479">Metal-binding</keyword>
<protein>
    <recommendedName>
        <fullName evidence="5 6">Formimidoylglutamase</fullName>
        <ecNumber evidence="5 6">3.5.3.8</ecNumber>
    </recommendedName>
    <alternativeName>
        <fullName evidence="5">Formiminoglutamase</fullName>
    </alternativeName>
    <alternativeName>
        <fullName evidence="5">Formiminoglutamate hydrolase</fullName>
    </alternativeName>
</protein>
<dbReference type="NCBIfam" id="TIGR01227">
    <property type="entry name" value="hutG"/>
    <property type="match status" value="1"/>
</dbReference>
<gene>
    <name evidence="5 9" type="primary">hutG</name>
    <name evidence="9" type="ORF">KNW02_02000</name>
</gene>
<dbReference type="EC" id="3.5.3.8" evidence="5 6"/>
<dbReference type="GO" id="GO:0050415">
    <property type="term" value="F:formimidoylglutamase activity"/>
    <property type="evidence" value="ECO:0007669"/>
    <property type="project" value="UniProtKB-EC"/>
</dbReference>
<evidence type="ECO:0000256" key="3">
    <source>
        <dbReference type="ARBA" id="ARBA00022808"/>
    </source>
</evidence>
<dbReference type="PANTHER" id="PTHR11358">
    <property type="entry name" value="ARGINASE/AGMATINASE"/>
    <property type="match status" value="1"/>
</dbReference>
<name>A0ABS6AE62_9RHOB</name>
<comment type="cofactor">
    <cofactor evidence="5">
        <name>Mn(2+)</name>
        <dbReference type="ChEBI" id="CHEBI:29035"/>
    </cofactor>
    <text evidence="5">Binds 2 manganese ions per subunit.</text>
</comment>
<dbReference type="PROSITE" id="PS01053">
    <property type="entry name" value="ARGINASE_1"/>
    <property type="match status" value="1"/>
</dbReference>
<evidence type="ECO:0000256" key="7">
    <source>
        <dbReference type="PROSITE-ProRule" id="PRU00742"/>
    </source>
</evidence>
<dbReference type="InterPro" id="IPR006035">
    <property type="entry name" value="Ureohydrolase"/>
</dbReference>
<accession>A0ABS6AE62</accession>
<feature type="binding site" evidence="5">
    <location>
        <position position="120"/>
    </location>
    <ligand>
        <name>Mn(2+)</name>
        <dbReference type="ChEBI" id="CHEBI:29035"/>
        <label>1</label>
    </ligand>
</feature>
<comment type="catalytic activity">
    <reaction evidence="5">
        <text>N-formimidoyl-L-glutamate + H2O = formamide + L-glutamate</text>
        <dbReference type="Rhea" id="RHEA:22492"/>
        <dbReference type="ChEBI" id="CHEBI:15377"/>
        <dbReference type="ChEBI" id="CHEBI:16397"/>
        <dbReference type="ChEBI" id="CHEBI:29985"/>
        <dbReference type="ChEBI" id="CHEBI:58928"/>
        <dbReference type="EC" id="3.5.3.8"/>
    </reaction>
</comment>
<evidence type="ECO:0000256" key="5">
    <source>
        <dbReference type="HAMAP-Rule" id="MF_00737"/>
    </source>
</evidence>
<keyword evidence="2 5" id="KW-0378">Hydrolase</keyword>
<keyword evidence="10" id="KW-1185">Reference proteome</keyword>
<dbReference type="Proteomes" id="UP001166191">
    <property type="component" value="Unassembled WGS sequence"/>
</dbReference>
<evidence type="ECO:0000256" key="4">
    <source>
        <dbReference type="ARBA" id="ARBA00023211"/>
    </source>
</evidence>
<comment type="caution">
    <text evidence="9">The sequence shown here is derived from an EMBL/GenBank/DDBJ whole genome shotgun (WGS) entry which is preliminary data.</text>
</comment>
<feature type="binding site" evidence="5">
    <location>
        <position position="234"/>
    </location>
    <ligand>
        <name>Mn(2+)</name>
        <dbReference type="ChEBI" id="CHEBI:29035"/>
        <label>1</label>
    </ligand>
</feature>
<evidence type="ECO:0000256" key="6">
    <source>
        <dbReference type="NCBIfam" id="TIGR01227"/>
    </source>
</evidence>
<evidence type="ECO:0000313" key="10">
    <source>
        <dbReference type="Proteomes" id="UP001166191"/>
    </source>
</evidence>
<organism evidence="9 10">
    <name type="scientific">Paracoccus marinaquae</name>
    <dbReference type="NCBI Taxonomy" id="2841926"/>
    <lineage>
        <taxon>Bacteria</taxon>
        <taxon>Pseudomonadati</taxon>
        <taxon>Pseudomonadota</taxon>
        <taxon>Alphaproteobacteria</taxon>
        <taxon>Rhodobacterales</taxon>
        <taxon>Paracoccaceae</taxon>
        <taxon>Paracoccus</taxon>
    </lineage>
</organism>
<evidence type="ECO:0000256" key="2">
    <source>
        <dbReference type="ARBA" id="ARBA00022801"/>
    </source>
</evidence>
<dbReference type="PIRSF" id="PIRSF036979">
    <property type="entry name" value="Arginase"/>
    <property type="match status" value="1"/>
</dbReference>
<dbReference type="HAMAP" id="MF_00737">
    <property type="entry name" value="Formimidoylglutam"/>
    <property type="match status" value="1"/>
</dbReference>
<comment type="similarity">
    <text evidence="5 7 8">Belongs to the arginase family.</text>
</comment>
<evidence type="ECO:0000313" key="9">
    <source>
        <dbReference type="EMBL" id="MBU3028889.1"/>
    </source>
</evidence>
<feature type="binding site" evidence="5">
    <location>
        <position position="236"/>
    </location>
    <ligand>
        <name>Mn(2+)</name>
        <dbReference type="ChEBI" id="CHEBI:29035"/>
        <label>2</label>
    </ligand>
</feature>
<evidence type="ECO:0000256" key="1">
    <source>
        <dbReference type="ARBA" id="ARBA00022723"/>
    </source>
</evidence>
<comment type="function">
    <text evidence="5">Catalyzes the conversion of N-formimidoyl-L-glutamate to L-glutamate and formamide.</text>
</comment>
<feature type="binding site" evidence="5">
    <location>
        <position position="147"/>
    </location>
    <ligand>
        <name>Mn(2+)</name>
        <dbReference type="ChEBI" id="CHEBI:29035"/>
        <label>2</label>
    </ligand>
</feature>
<dbReference type="InterPro" id="IPR020855">
    <property type="entry name" value="Ureohydrolase_Mn_BS"/>
</dbReference>
<feature type="binding site" evidence="5">
    <location>
        <position position="145"/>
    </location>
    <ligand>
        <name>Mn(2+)</name>
        <dbReference type="ChEBI" id="CHEBI:29035"/>
        <label>1</label>
    </ligand>
</feature>
<keyword evidence="4 5" id="KW-0464">Manganese</keyword>
<dbReference type="CDD" id="cd09988">
    <property type="entry name" value="Formimidoylglutamase"/>
    <property type="match status" value="1"/>
</dbReference>
<dbReference type="InterPro" id="IPR005923">
    <property type="entry name" value="HutG"/>
</dbReference>
<keyword evidence="3 5" id="KW-0369">Histidine metabolism</keyword>
<dbReference type="Pfam" id="PF00491">
    <property type="entry name" value="Arginase"/>
    <property type="match status" value="1"/>
</dbReference>
<dbReference type="RefSeq" id="WP_216031584.1">
    <property type="nucleotide sequence ID" value="NZ_JAHKNG010000002.1"/>
</dbReference>
<comment type="pathway">
    <text evidence="5">Amino-acid degradation; L-histidine degradation into L-glutamate; L-glutamate from N-formimidoyl-L-glutamate (hydrolase route): step 1/1.</text>
</comment>
<proteinExistence type="inferred from homology"/>
<dbReference type="PROSITE" id="PS51409">
    <property type="entry name" value="ARGINASE_2"/>
    <property type="match status" value="1"/>
</dbReference>
<reference evidence="9" key="1">
    <citation type="submission" date="2021-06" db="EMBL/GenBank/DDBJ databases">
        <title>Paracoccus bacterium XHP0099 sp. nov., isolated from the surface waters of the Yellow Sea.</title>
        <authorList>
            <person name="Xue H."/>
            <person name="Zhang D."/>
        </authorList>
    </citation>
    <scope>NUCLEOTIDE SEQUENCE</scope>
    <source>
        <strain evidence="9">XHP0099</strain>
    </source>
</reference>
<sequence>MIEFRDPSPWTGRSDPEDGDLALRMHHLAGRADAPVALIGFACDAGVRRNKGNPGAAEGPAAIRASLANLAAPGDPRGFHDAGDLTLTGEDPGPGQQALAEHLAPLLARYGRALVLGGGHETAWGSWQGLRRALPGARIGIVNIDAHLDIRAIGPAGPSSGTPFHQIREADPEGFDYAVLGLAEEGNTEALRSRARDWGVAIIEDHALQITADAGFAVIDAISARNDAIYLTIDLDVLPAAQAPGVSAPAARGMPLHVVEALVARVLASGKVRLADIVELCPPRDQNDRTARTAALIARRLLTAS</sequence>
<feature type="binding site" evidence="5">
    <location>
        <position position="145"/>
    </location>
    <ligand>
        <name>Mn(2+)</name>
        <dbReference type="ChEBI" id="CHEBI:29035"/>
        <label>2</label>
    </ligand>
</feature>
<dbReference type="EMBL" id="JAHKNG010000002">
    <property type="protein sequence ID" value="MBU3028889.1"/>
    <property type="molecule type" value="Genomic_DNA"/>
</dbReference>